<feature type="region of interest" description="Disordered" evidence="1">
    <location>
        <begin position="171"/>
        <end position="193"/>
    </location>
</feature>
<dbReference type="PANTHER" id="PTHR14136">
    <property type="entry name" value="BTB_POZ DOMAIN-CONTAINING PROTEIN KCTD9"/>
    <property type="match status" value="1"/>
</dbReference>
<dbReference type="EMBL" id="RBKT01000001">
    <property type="protein sequence ID" value="RKR89527.1"/>
    <property type="molecule type" value="Genomic_DNA"/>
</dbReference>
<comment type="caution">
    <text evidence="3">The sequence shown here is derived from an EMBL/GenBank/DDBJ whole genome shotgun (WGS) entry which is preliminary data.</text>
</comment>
<gene>
    <name evidence="3" type="ORF">BDK92_3881</name>
</gene>
<keyword evidence="2" id="KW-0812">Transmembrane</keyword>
<sequence>MRRRARVGQWGDQPLRAMRWWPVTLLAVVVVLCGGAAAMWLLGVWSPIPAAVPDPQRLRLDRIKTGLTVTAGLAAALTLLMTLRRQAWSEHAQQFTQADAIEQRITALYVAAAEQLGSSKAAVRLAGLYALERLGQDNPKLRRTVMEVFCAYLRMPFVPPVEVLLENTEGSPQHVVPDADMPEPEEQQQQRREELQVRLTAQRLIAHHLHIPDKPGDPEPATYWRGAAGEQMSLDLTGATLVSFNLSSCHAAQFHAGSAQFHGNAELIGAHFHGGVRLRRAQFHHNADLSSAQFHGHTDLSAAQFYRHAILRETQFHGEANLRAAEFHGDAQLGGVQFHGYAYLFAAQFHSADLIKAQFHGDANLGGSQFHGRADLSGAQFHGSTELSVAQFHRHARLSSVQFHGHVRLSHAEFHGDADLRAKFAGRVEIAALWVTPTALLPPGWALAGDADYANVKDELRRVVRSGGEASGESVGRDEAAADVYSSGEDAT</sequence>
<feature type="transmembrane region" description="Helical" evidence="2">
    <location>
        <begin position="20"/>
        <end position="43"/>
    </location>
</feature>
<keyword evidence="4" id="KW-1185">Reference proteome</keyword>
<keyword evidence="2" id="KW-1133">Transmembrane helix</keyword>
<evidence type="ECO:0000256" key="1">
    <source>
        <dbReference type="SAM" id="MobiDB-lite"/>
    </source>
</evidence>
<keyword evidence="2" id="KW-0472">Membrane</keyword>
<dbReference type="Proteomes" id="UP000277671">
    <property type="component" value="Unassembled WGS sequence"/>
</dbReference>
<dbReference type="PANTHER" id="PTHR14136:SF17">
    <property type="entry name" value="BTB_POZ DOMAIN-CONTAINING PROTEIN KCTD9"/>
    <property type="match status" value="1"/>
</dbReference>
<proteinExistence type="predicted"/>
<organism evidence="3 4">
    <name type="scientific">Micromonospora pisi</name>
    <dbReference type="NCBI Taxonomy" id="589240"/>
    <lineage>
        <taxon>Bacteria</taxon>
        <taxon>Bacillati</taxon>
        <taxon>Actinomycetota</taxon>
        <taxon>Actinomycetes</taxon>
        <taxon>Micromonosporales</taxon>
        <taxon>Micromonosporaceae</taxon>
        <taxon>Micromonospora</taxon>
    </lineage>
</organism>
<evidence type="ECO:0000313" key="4">
    <source>
        <dbReference type="Proteomes" id="UP000277671"/>
    </source>
</evidence>
<evidence type="ECO:0000256" key="2">
    <source>
        <dbReference type="SAM" id="Phobius"/>
    </source>
</evidence>
<dbReference type="AlphaFoldDB" id="A0A495JKP0"/>
<accession>A0A495JKP0</accession>
<name>A0A495JKP0_9ACTN</name>
<evidence type="ECO:0000313" key="3">
    <source>
        <dbReference type="EMBL" id="RKR89527.1"/>
    </source>
</evidence>
<protein>
    <submittedName>
        <fullName evidence="3">Uncharacterized protein YjbI with pentapeptide repeats</fullName>
    </submittedName>
</protein>
<dbReference type="SUPFAM" id="SSF141571">
    <property type="entry name" value="Pentapeptide repeat-like"/>
    <property type="match status" value="1"/>
</dbReference>
<dbReference type="InterPro" id="IPR051082">
    <property type="entry name" value="Pentapeptide-BTB/POZ_domain"/>
</dbReference>
<dbReference type="Gene3D" id="2.160.20.80">
    <property type="entry name" value="E3 ubiquitin-protein ligase SopA"/>
    <property type="match status" value="1"/>
</dbReference>
<dbReference type="InterPro" id="IPR001646">
    <property type="entry name" value="5peptide_repeat"/>
</dbReference>
<feature type="region of interest" description="Disordered" evidence="1">
    <location>
        <begin position="466"/>
        <end position="492"/>
    </location>
</feature>
<dbReference type="Pfam" id="PF13576">
    <property type="entry name" value="Pentapeptide_3"/>
    <property type="match status" value="2"/>
</dbReference>
<reference evidence="3 4" key="1">
    <citation type="submission" date="2018-10" db="EMBL/GenBank/DDBJ databases">
        <title>Sequencing the genomes of 1000 actinobacteria strains.</title>
        <authorList>
            <person name="Klenk H.-P."/>
        </authorList>
    </citation>
    <scope>NUCLEOTIDE SEQUENCE [LARGE SCALE GENOMIC DNA]</scope>
    <source>
        <strain evidence="3 4">DSM 45175</strain>
    </source>
</reference>